<organism evidence="9 10">
    <name type="scientific">Umbelopsis vinacea</name>
    <dbReference type="NCBI Taxonomy" id="44442"/>
    <lineage>
        <taxon>Eukaryota</taxon>
        <taxon>Fungi</taxon>
        <taxon>Fungi incertae sedis</taxon>
        <taxon>Mucoromycota</taxon>
        <taxon>Mucoromycotina</taxon>
        <taxon>Umbelopsidomycetes</taxon>
        <taxon>Umbelopsidales</taxon>
        <taxon>Umbelopsidaceae</taxon>
        <taxon>Umbelopsis</taxon>
    </lineage>
</organism>
<dbReference type="OrthoDB" id="567788at2759"/>
<dbReference type="EMBL" id="JAEPRA010000011">
    <property type="protein sequence ID" value="KAG2178624.1"/>
    <property type="molecule type" value="Genomic_DNA"/>
</dbReference>
<keyword evidence="3 6" id="KW-0256">Endoplasmic reticulum</keyword>
<accession>A0A8H7PSA7</accession>
<keyword evidence="2 6" id="KW-0812">Transmembrane</keyword>
<name>A0A8H7PSA7_9FUNG</name>
<evidence type="ECO:0000313" key="9">
    <source>
        <dbReference type="EMBL" id="KAG2178624.1"/>
    </source>
</evidence>
<feature type="transmembrane region" description="Helical" evidence="6">
    <location>
        <begin position="70"/>
        <end position="100"/>
    </location>
</feature>
<dbReference type="AlphaFoldDB" id="A0A8H7PSA7"/>
<evidence type="ECO:0000256" key="5">
    <source>
        <dbReference type="ARBA" id="ARBA00023136"/>
    </source>
</evidence>
<feature type="region of interest" description="Disordered" evidence="7">
    <location>
        <begin position="1"/>
        <end position="35"/>
    </location>
</feature>
<keyword evidence="5 6" id="KW-0472">Membrane</keyword>
<feature type="compositionally biased region" description="Polar residues" evidence="7">
    <location>
        <begin position="1"/>
        <end position="12"/>
    </location>
</feature>
<comment type="caution">
    <text evidence="9">The sequence shown here is derived from an EMBL/GenBank/DDBJ whole genome shotgun (WGS) entry which is preliminary data.</text>
</comment>
<evidence type="ECO:0000256" key="2">
    <source>
        <dbReference type="ARBA" id="ARBA00022692"/>
    </source>
</evidence>
<keyword evidence="10" id="KW-1185">Reference proteome</keyword>
<comment type="subcellular location">
    <subcellularLocation>
        <location evidence="1 6">Endoplasmic reticulum membrane</location>
        <topology evidence="1 6">Multi-pass membrane protein</topology>
    </subcellularLocation>
</comment>
<proteinExistence type="predicted"/>
<reference evidence="9" key="1">
    <citation type="submission" date="2020-12" db="EMBL/GenBank/DDBJ databases">
        <title>Metabolic potential, ecology and presence of endohyphal bacteria is reflected in genomic diversity of Mucoromycotina.</title>
        <authorList>
            <person name="Muszewska A."/>
            <person name="Okrasinska A."/>
            <person name="Steczkiewicz K."/>
            <person name="Drgas O."/>
            <person name="Orlowska M."/>
            <person name="Perlinska-Lenart U."/>
            <person name="Aleksandrzak-Piekarczyk T."/>
            <person name="Szatraj K."/>
            <person name="Zielenkiewicz U."/>
            <person name="Pilsyk S."/>
            <person name="Malc E."/>
            <person name="Mieczkowski P."/>
            <person name="Kruszewska J.S."/>
            <person name="Biernat P."/>
            <person name="Pawlowska J."/>
        </authorList>
    </citation>
    <scope>NUCLEOTIDE SEQUENCE</scope>
    <source>
        <strain evidence="9">WA0000051536</strain>
    </source>
</reference>
<evidence type="ECO:0000256" key="4">
    <source>
        <dbReference type="ARBA" id="ARBA00022989"/>
    </source>
</evidence>
<dbReference type="Proteomes" id="UP000612746">
    <property type="component" value="Unassembled WGS sequence"/>
</dbReference>
<comment type="caution">
    <text evidence="6">Lacks conserved residue(s) required for the propagation of feature annotation.</text>
</comment>
<evidence type="ECO:0000256" key="6">
    <source>
        <dbReference type="RuleBase" id="RU363132"/>
    </source>
</evidence>
<protein>
    <recommendedName>
        <fullName evidence="6">Reticulon-like protein</fullName>
    </recommendedName>
</protein>
<keyword evidence="4 6" id="KW-1133">Transmembrane helix</keyword>
<evidence type="ECO:0000256" key="7">
    <source>
        <dbReference type="SAM" id="MobiDB-lite"/>
    </source>
</evidence>
<evidence type="ECO:0000256" key="3">
    <source>
        <dbReference type="ARBA" id="ARBA00022824"/>
    </source>
</evidence>
<evidence type="ECO:0000313" key="10">
    <source>
        <dbReference type="Proteomes" id="UP000612746"/>
    </source>
</evidence>
<dbReference type="InterPro" id="IPR003388">
    <property type="entry name" value="Reticulon"/>
</dbReference>
<feature type="domain" description="Reticulon" evidence="8">
    <location>
        <begin position="57"/>
        <end position="262"/>
    </location>
</feature>
<dbReference type="Pfam" id="PF02453">
    <property type="entry name" value="Reticulon"/>
    <property type="match status" value="1"/>
</dbReference>
<evidence type="ECO:0000259" key="8">
    <source>
        <dbReference type="PROSITE" id="PS50845"/>
    </source>
</evidence>
<dbReference type="PROSITE" id="PS50845">
    <property type="entry name" value="RETICULON"/>
    <property type="match status" value="1"/>
</dbReference>
<sequence>MAESTTQQNLPVTEQPKVENPPSTSNQTGDAIDSNPIFVTPNVDFEKAPAKYINTRFQSIILWEKPVKSAIALVLSLGILILTQFYSLLQILAALSTVIIGVNWVYVNVHVQAQRFVGSKGPNEVINPHTARMQTSPKALVSRDKIIRFCNLLVDIVEAFTVEATKVVLIEDNFRSLKFLGASFTVWTVAKYLSTKWIVGAGLLLIFSVPRLYLQHQEKIDAQLAKSSEQARVLANQYSEIAKQRASGVYGQAVKATKRGGQSQKKVQ</sequence>
<evidence type="ECO:0000256" key="1">
    <source>
        <dbReference type="ARBA" id="ARBA00004477"/>
    </source>
</evidence>
<gene>
    <name evidence="9" type="ORF">INT44_001777</name>
</gene>
<dbReference type="GO" id="GO:0005789">
    <property type="term" value="C:endoplasmic reticulum membrane"/>
    <property type="evidence" value="ECO:0007669"/>
    <property type="project" value="UniProtKB-SubCell"/>
</dbReference>